<evidence type="ECO:0000313" key="11">
    <source>
        <dbReference type="Proteomes" id="UP000051634"/>
    </source>
</evidence>
<organism evidence="8 11">
    <name type="scientific">endosymbiont of Ridgeia piscesae</name>
    <dbReference type="NCBI Taxonomy" id="54398"/>
    <lineage>
        <taxon>Bacteria</taxon>
        <taxon>Pseudomonadati</taxon>
        <taxon>Pseudomonadota</taxon>
        <taxon>Gammaproteobacteria</taxon>
        <taxon>sulfur-oxidizing symbionts</taxon>
    </lineage>
</organism>
<evidence type="ECO:0000256" key="3">
    <source>
        <dbReference type="ARBA" id="ARBA00022692"/>
    </source>
</evidence>
<dbReference type="OrthoDB" id="9787815at2"/>
<dbReference type="RefSeq" id="WP_057956180.1">
    <property type="nucleotide sequence ID" value="NZ_KQ556911.1"/>
</dbReference>
<evidence type="ECO:0000256" key="5">
    <source>
        <dbReference type="ARBA" id="ARBA00023136"/>
    </source>
</evidence>
<comment type="subcellular location">
    <subcellularLocation>
        <location evidence="1">Membrane</location>
        <topology evidence="1">Multi-pass membrane protein</topology>
    </subcellularLocation>
</comment>
<evidence type="ECO:0000259" key="7">
    <source>
        <dbReference type="PROSITE" id="PS50850"/>
    </source>
</evidence>
<feature type="transmembrane region" description="Helical" evidence="6">
    <location>
        <begin position="404"/>
        <end position="425"/>
    </location>
</feature>
<feature type="transmembrane region" description="Helical" evidence="6">
    <location>
        <begin position="27"/>
        <end position="49"/>
    </location>
</feature>
<name>A0A0T5YXM2_9GAMM</name>
<dbReference type="InterPro" id="IPR011701">
    <property type="entry name" value="MFS"/>
</dbReference>
<keyword evidence="11" id="KW-1185">Reference proteome</keyword>
<dbReference type="STRING" id="54398.Ga0074115_11718"/>
<feature type="transmembrane region" description="Helical" evidence="6">
    <location>
        <begin position="366"/>
        <end position="392"/>
    </location>
</feature>
<sequence length="464" mass="50652">MPNPIHSFFIGWLEALKVYTQPRVRGMLFLGFSAGLPLLLVFGTLSFWLREAGIERSTIGFISWVALAYSLKWLWAPLVDRLPLPWLTARLGRRRSWMLLAQLTILTGLVGMALFDPREELTLFVALALLVAFASATQDIAIDAYRIESVSRDLQGAMAATYMLGYRLAMIVAGAGALAIAALFESDSSIYQQSAWSAAYLSMAGLMLVGMVTTLLISEPEVDVSGETRRRESEGIELLEQQGWLPRPLRRFSEWFYAAAISPFVDFIVRYRWHALLILALIASYRISDVVLGVISNVFYVDMGYSKVEVATITKVYGVIMTLVGAGLGGLLMVRIGVMRVLLIGGLLAAATNLLFVWLAGLGHDLGVLTLVISVDNLSGGLASAAFIAYLSSLTNVSYSATQYALFSSVMLLLPKLVGGFSGVMVDSIGYASFFITTTLMGVPVLLLILLAMRYVPAEENQHG</sequence>
<keyword evidence="2" id="KW-0813">Transport</keyword>
<dbReference type="Gene3D" id="1.20.1250.20">
    <property type="entry name" value="MFS general substrate transporter like domains"/>
    <property type="match status" value="2"/>
</dbReference>
<feature type="transmembrane region" description="Helical" evidence="6">
    <location>
        <begin position="162"/>
        <end position="184"/>
    </location>
</feature>
<dbReference type="GO" id="GO:0022857">
    <property type="term" value="F:transmembrane transporter activity"/>
    <property type="evidence" value="ECO:0007669"/>
    <property type="project" value="InterPro"/>
</dbReference>
<protein>
    <submittedName>
        <fullName evidence="8">AmpG-like permease</fullName>
    </submittedName>
    <submittedName>
        <fullName evidence="9">MFS transporter, PAT family, beta-lactamase induction signal transducer AmpG</fullName>
    </submittedName>
</protein>
<gene>
    <name evidence="8" type="ORF">Ga0074115_11718</name>
    <name evidence="9" type="ORF">Ga0076813_15384</name>
</gene>
<dbReference type="InterPro" id="IPR036259">
    <property type="entry name" value="MFS_trans_sf"/>
</dbReference>
<dbReference type="NCBIfam" id="TIGR00901">
    <property type="entry name" value="2A0125"/>
    <property type="match status" value="1"/>
</dbReference>
<feature type="domain" description="Major facilitator superfamily (MFS) profile" evidence="7">
    <location>
        <begin position="23"/>
        <end position="456"/>
    </location>
</feature>
<dbReference type="PANTHER" id="PTHR12778:SF10">
    <property type="entry name" value="MAJOR FACILITATOR SUPERFAMILY DOMAIN-CONTAINING PROTEIN 3"/>
    <property type="match status" value="1"/>
</dbReference>
<evidence type="ECO:0000256" key="6">
    <source>
        <dbReference type="SAM" id="Phobius"/>
    </source>
</evidence>
<feature type="transmembrane region" description="Helical" evidence="6">
    <location>
        <begin position="196"/>
        <end position="217"/>
    </location>
</feature>
<dbReference type="PATRIC" id="fig|54398.3.peg.2107"/>
<keyword evidence="5 6" id="KW-0472">Membrane</keyword>
<evidence type="ECO:0000256" key="2">
    <source>
        <dbReference type="ARBA" id="ARBA00022448"/>
    </source>
</evidence>
<dbReference type="Proteomes" id="UP000051276">
    <property type="component" value="Unassembled WGS sequence"/>
</dbReference>
<evidence type="ECO:0000313" key="10">
    <source>
        <dbReference type="Proteomes" id="UP000051276"/>
    </source>
</evidence>
<dbReference type="AlphaFoldDB" id="A0A0T5YXM2"/>
<evidence type="ECO:0000256" key="4">
    <source>
        <dbReference type="ARBA" id="ARBA00022989"/>
    </source>
</evidence>
<evidence type="ECO:0000256" key="1">
    <source>
        <dbReference type="ARBA" id="ARBA00004141"/>
    </source>
</evidence>
<feature type="transmembrane region" description="Helical" evidence="6">
    <location>
        <begin position="341"/>
        <end position="360"/>
    </location>
</feature>
<evidence type="ECO:0000313" key="8">
    <source>
        <dbReference type="EMBL" id="KRT55362.1"/>
    </source>
</evidence>
<reference evidence="10 11" key="1">
    <citation type="submission" date="2015-11" db="EMBL/GenBank/DDBJ databases">
        <title>The genome of Candidatus Endoriftia persephone in Ridgeia piscesae and population structure of the North Eastern Pacific vestimentiferan symbionts.</title>
        <authorList>
            <person name="Perez M."/>
            <person name="Juniper K.S."/>
        </authorList>
    </citation>
    <scope>NUCLEOTIDE SEQUENCE [LARGE SCALE GENOMIC DNA]</scope>
    <source>
        <strain evidence="9">Ind10</strain>
        <strain evidence="8">Ind11</strain>
    </source>
</reference>
<proteinExistence type="predicted"/>
<dbReference type="PROSITE" id="PS50850">
    <property type="entry name" value="MFS"/>
    <property type="match status" value="1"/>
</dbReference>
<feature type="transmembrane region" description="Helical" evidence="6">
    <location>
        <begin position="276"/>
        <end position="296"/>
    </location>
</feature>
<keyword evidence="3 6" id="KW-0812">Transmembrane</keyword>
<dbReference type="InterPro" id="IPR004752">
    <property type="entry name" value="AmpG_permease/AT-1"/>
</dbReference>
<evidence type="ECO:0000313" key="9">
    <source>
        <dbReference type="EMBL" id="KRT59378.1"/>
    </source>
</evidence>
<accession>A0A0T5YXM2</accession>
<keyword evidence="4 6" id="KW-1133">Transmembrane helix</keyword>
<feature type="transmembrane region" description="Helical" evidence="6">
    <location>
        <begin position="122"/>
        <end position="142"/>
    </location>
</feature>
<feature type="transmembrane region" description="Helical" evidence="6">
    <location>
        <begin position="431"/>
        <end position="453"/>
    </location>
</feature>
<dbReference type="GO" id="GO:0016020">
    <property type="term" value="C:membrane"/>
    <property type="evidence" value="ECO:0007669"/>
    <property type="project" value="UniProtKB-SubCell"/>
</dbReference>
<feature type="transmembrane region" description="Helical" evidence="6">
    <location>
        <begin position="96"/>
        <end position="115"/>
    </location>
</feature>
<dbReference type="Pfam" id="PF07690">
    <property type="entry name" value="MFS_1"/>
    <property type="match status" value="1"/>
</dbReference>
<dbReference type="Proteomes" id="UP000051634">
    <property type="component" value="Unassembled WGS sequence"/>
</dbReference>
<dbReference type="EMBL" id="LDXT01000080">
    <property type="protein sequence ID" value="KRT55362.1"/>
    <property type="molecule type" value="Genomic_DNA"/>
</dbReference>
<feature type="transmembrane region" description="Helical" evidence="6">
    <location>
        <begin position="316"/>
        <end position="334"/>
    </location>
</feature>
<comment type="caution">
    <text evidence="8">The sequence shown here is derived from an EMBL/GenBank/DDBJ whole genome shotgun (WGS) entry which is preliminary data.</text>
</comment>
<dbReference type="SUPFAM" id="SSF103473">
    <property type="entry name" value="MFS general substrate transporter"/>
    <property type="match status" value="1"/>
</dbReference>
<dbReference type="InterPro" id="IPR020846">
    <property type="entry name" value="MFS_dom"/>
</dbReference>
<dbReference type="PANTHER" id="PTHR12778">
    <property type="entry name" value="SOLUTE CARRIER FAMILY 33 ACETYL-COA TRANSPORTER -RELATED"/>
    <property type="match status" value="1"/>
</dbReference>
<dbReference type="EMBL" id="LMXI01000156">
    <property type="protein sequence ID" value="KRT59378.1"/>
    <property type="molecule type" value="Genomic_DNA"/>
</dbReference>